<dbReference type="PANTHER" id="PTHR36114">
    <property type="entry name" value="16.7 KDA PROTEIN IN WHIE LOCUS"/>
    <property type="match status" value="1"/>
</dbReference>
<evidence type="ECO:0000313" key="2">
    <source>
        <dbReference type="EMBL" id="SMF03670.1"/>
    </source>
</evidence>
<evidence type="ECO:0000313" key="3">
    <source>
        <dbReference type="Proteomes" id="UP000192906"/>
    </source>
</evidence>
<dbReference type="PANTHER" id="PTHR36114:SF1">
    <property type="entry name" value="16.7 KDA PROTEIN IN WHIE LOCUS"/>
    <property type="match status" value="1"/>
</dbReference>
<name>A0A1X7CV51_9BACT</name>
<gene>
    <name evidence="2" type="ORF">SAMN06295933_1302</name>
</gene>
<reference evidence="3" key="1">
    <citation type="submission" date="2017-04" db="EMBL/GenBank/DDBJ databases">
        <authorList>
            <person name="Varghese N."/>
            <person name="Submissions S."/>
        </authorList>
    </citation>
    <scope>NUCLEOTIDE SEQUENCE [LARGE SCALE GENOMIC DNA]</scope>
    <source>
        <strain evidence="3">K3S</strain>
    </source>
</reference>
<dbReference type="CDD" id="cd02226">
    <property type="entry name" value="cupin_YdbB-like"/>
    <property type="match status" value="1"/>
</dbReference>
<dbReference type="Gene3D" id="2.60.120.10">
    <property type="entry name" value="Jelly Rolls"/>
    <property type="match status" value="1"/>
</dbReference>
<sequence>MQDKVINIKEKLSKFSEHWSPRVVAQMNDYQFKVVKIKGDFTWHDHKDTDEVFMVIDGKMRIDFRDGSVELSNGEMFVIPKGLEHKPFAEDECQVLLVEPCGVINTGESGGELTADNDVWV</sequence>
<proteinExistence type="predicted"/>
<dbReference type="EMBL" id="FWZU01000002">
    <property type="protein sequence ID" value="SMF03670.1"/>
    <property type="molecule type" value="Genomic_DNA"/>
</dbReference>
<accession>A0A1X7CV51</accession>
<dbReference type="STRING" id="1519643.SAMN06295933_1302"/>
<dbReference type="InterPro" id="IPR014710">
    <property type="entry name" value="RmlC-like_jellyroll"/>
</dbReference>
<dbReference type="GO" id="GO:0016853">
    <property type="term" value="F:isomerase activity"/>
    <property type="evidence" value="ECO:0007669"/>
    <property type="project" value="UniProtKB-KW"/>
</dbReference>
<dbReference type="Pfam" id="PF07883">
    <property type="entry name" value="Cupin_2"/>
    <property type="match status" value="1"/>
</dbReference>
<evidence type="ECO:0000259" key="1">
    <source>
        <dbReference type="Pfam" id="PF07883"/>
    </source>
</evidence>
<dbReference type="Proteomes" id="UP000192906">
    <property type="component" value="Unassembled WGS sequence"/>
</dbReference>
<protein>
    <submittedName>
        <fullName evidence="2">Mannose-6-phosphate isomerase, cupin superfamily</fullName>
    </submittedName>
</protein>
<dbReference type="OrthoDB" id="9794183at2"/>
<keyword evidence="2" id="KW-0413">Isomerase</keyword>
<dbReference type="InterPro" id="IPR052044">
    <property type="entry name" value="PKS_Associated_Protein"/>
</dbReference>
<dbReference type="InterPro" id="IPR013096">
    <property type="entry name" value="Cupin_2"/>
</dbReference>
<keyword evidence="3" id="KW-1185">Reference proteome</keyword>
<dbReference type="SUPFAM" id="SSF51182">
    <property type="entry name" value="RmlC-like cupins"/>
    <property type="match status" value="1"/>
</dbReference>
<dbReference type="RefSeq" id="WP_085100054.1">
    <property type="nucleotide sequence ID" value="NZ_FWZU01000002.1"/>
</dbReference>
<feature type="domain" description="Cupin type-2" evidence="1">
    <location>
        <begin position="38"/>
        <end position="98"/>
    </location>
</feature>
<dbReference type="InterPro" id="IPR011051">
    <property type="entry name" value="RmlC_Cupin_sf"/>
</dbReference>
<organism evidence="2 3">
    <name type="scientific">Desulfovibrio gilichinskyi</name>
    <dbReference type="NCBI Taxonomy" id="1519643"/>
    <lineage>
        <taxon>Bacteria</taxon>
        <taxon>Pseudomonadati</taxon>
        <taxon>Thermodesulfobacteriota</taxon>
        <taxon>Desulfovibrionia</taxon>
        <taxon>Desulfovibrionales</taxon>
        <taxon>Desulfovibrionaceae</taxon>
        <taxon>Desulfovibrio</taxon>
    </lineage>
</organism>
<dbReference type="AlphaFoldDB" id="A0A1X7CV51"/>